<evidence type="ECO:0000313" key="3">
    <source>
        <dbReference type="Proteomes" id="UP001189429"/>
    </source>
</evidence>
<feature type="compositionally biased region" description="Basic and acidic residues" evidence="1">
    <location>
        <begin position="8"/>
        <end position="26"/>
    </location>
</feature>
<organism evidence="2 3">
    <name type="scientific">Prorocentrum cordatum</name>
    <dbReference type="NCBI Taxonomy" id="2364126"/>
    <lineage>
        <taxon>Eukaryota</taxon>
        <taxon>Sar</taxon>
        <taxon>Alveolata</taxon>
        <taxon>Dinophyceae</taxon>
        <taxon>Prorocentrales</taxon>
        <taxon>Prorocentraceae</taxon>
        <taxon>Prorocentrum</taxon>
    </lineage>
</organism>
<proteinExistence type="predicted"/>
<feature type="non-terminal residue" evidence="2">
    <location>
        <position position="106"/>
    </location>
</feature>
<name>A0ABN9V1R8_9DINO</name>
<accession>A0ABN9V1R8</accession>
<comment type="caution">
    <text evidence="2">The sequence shown here is derived from an EMBL/GenBank/DDBJ whole genome shotgun (WGS) entry which is preliminary data.</text>
</comment>
<gene>
    <name evidence="2" type="ORF">PCOR1329_LOCUS53811</name>
</gene>
<dbReference type="Proteomes" id="UP001189429">
    <property type="component" value="Unassembled WGS sequence"/>
</dbReference>
<evidence type="ECO:0000256" key="1">
    <source>
        <dbReference type="SAM" id="MobiDB-lite"/>
    </source>
</evidence>
<evidence type="ECO:0000313" key="2">
    <source>
        <dbReference type="EMBL" id="CAK0866698.1"/>
    </source>
</evidence>
<feature type="compositionally biased region" description="Basic and acidic residues" evidence="1">
    <location>
        <begin position="34"/>
        <end position="65"/>
    </location>
</feature>
<feature type="region of interest" description="Disordered" evidence="1">
    <location>
        <begin position="1"/>
        <end position="71"/>
    </location>
</feature>
<dbReference type="EMBL" id="CAUYUJ010016562">
    <property type="protein sequence ID" value="CAK0866698.1"/>
    <property type="molecule type" value="Genomic_DNA"/>
</dbReference>
<keyword evidence="3" id="KW-1185">Reference proteome</keyword>
<reference evidence="2" key="1">
    <citation type="submission" date="2023-10" db="EMBL/GenBank/DDBJ databases">
        <authorList>
            <person name="Chen Y."/>
            <person name="Shah S."/>
            <person name="Dougan E. K."/>
            <person name="Thang M."/>
            <person name="Chan C."/>
        </authorList>
    </citation>
    <scope>NUCLEOTIDE SEQUENCE [LARGE SCALE GENOMIC DNA]</scope>
</reference>
<protein>
    <submittedName>
        <fullName evidence="2">Uncharacterized protein</fullName>
    </submittedName>
</protein>
<sequence length="106" mass="12116">MVPFTAKAQEKQRQEKLLQAREERAAADAAYESEAAKAEAEAKARRKAERIAAREKAKAEKERTRTQKRRCKRSEKVLEWEALGAEECLAKRARKGKISAEQFAKK</sequence>